<dbReference type="Proteomes" id="UP000199161">
    <property type="component" value="Unassembled WGS sequence"/>
</dbReference>
<sequence>MELIDEEGNLLGVVNVIDALVVLLLLAVVVAGVALVTGGQDRTRDVDSAETGYATLELGQQPGYVIDNLESGDVGTLGETGQPVTVTDVYVTPLATAEDENATTTENGTNTDADSTDDAVEPIASDNAVEPHVTVRTEFETVQTGDDGPEEFRAGDETLLLGTEQRLDMGTYRTNGTVTDLSLEGQSLEIDETTTTVDLEMRNVSPSVADALEAGMTETVRGTTHARIVAVEEEPAAVVLESDDGNIYERDHPRNVDVTLTVELRTQEAGTTERFRGEPVRIGSTVVLDFETLVVEGEVTAIA</sequence>
<feature type="transmembrane region" description="Helical" evidence="2">
    <location>
        <begin position="12"/>
        <end position="36"/>
    </location>
</feature>
<feature type="compositionally biased region" description="Low complexity" evidence="1">
    <location>
        <begin position="102"/>
        <end position="113"/>
    </location>
</feature>
<evidence type="ECO:0008006" key="5">
    <source>
        <dbReference type="Google" id="ProtNLM"/>
    </source>
</evidence>
<name>A0A1I1KES3_NATHA</name>
<proteinExistence type="predicted"/>
<feature type="region of interest" description="Disordered" evidence="1">
    <location>
        <begin position="96"/>
        <end position="116"/>
    </location>
</feature>
<evidence type="ECO:0000256" key="1">
    <source>
        <dbReference type="SAM" id="MobiDB-lite"/>
    </source>
</evidence>
<evidence type="ECO:0000313" key="3">
    <source>
        <dbReference type="EMBL" id="SFC59307.1"/>
    </source>
</evidence>
<dbReference type="EMBL" id="FOKW01000011">
    <property type="protein sequence ID" value="SFC59307.1"/>
    <property type="molecule type" value="Genomic_DNA"/>
</dbReference>
<keyword evidence="4" id="KW-1185">Reference proteome</keyword>
<organism evidence="3 4">
    <name type="scientific">Natronobacterium haloterrestre</name>
    <name type="common">Halobiforma haloterrestris</name>
    <dbReference type="NCBI Taxonomy" id="148448"/>
    <lineage>
        <taxon>Archaea</taxon>
        <taxon>Methanobacteriati</taxon>
        <taxon>Methanobacteriota</taxon>
        <taxon>Stenosarchaea group</taxon>
        <taxon>Halobacteria</taxon>
        <taxon>Halobacteriales</taxon>
        <taxon>Natrialbaceae</taxon>
        <taxon>Natronobacterium</taxon>
    </lineage>
</organism>
<keyword evidence="2" id="KW-0472">Membrane</keyword>
<protein>
    <recommendedName>
        <fullName evidence="5">DUF4330 family protein</fullName>
    </recommendedName>
</protein>
<dbReference type="InterPro" id="IPR025480">
    <property type="entry name" value="DUF4330"/>
</dbReference>
<dbReference type="Pfam" id="PF14221">
    <property type="entry name" value="DUF4330"/>
    <property type="match status" value="2"/>
</dbReference>
<dbReference type="AlphaFoldDB" id="A0A1I1KES3"/>
<keyword evidence="2" id="KW-1133">Transmembrane helix</keyword>
<dbReference type="OrthoDB" id="202569at2157"/>
<reference evidence="4" key="1">
    <citation type="submission" date="2016-10" db="EMBL/GenBank/DDBJ databases">
        <authorList>
            <person name="Varghese N."/>
            <person name="Submissions S."/>
        </authorList>
    </citation>
    <scope>NUCLEOTIDE SEQUENCE [LARGE SCALE GENOMIC DNA]</scope>
    <source>
        <strain evidence="4">DSM 13078</strain>
    </source>
</reference>
<evidence type="ECO:0000256" key="2">
    <source>
        <dbReference type="SAM" id="Phobius"/>
    </source>
</evidence>
<evidence type="ECO:0000313" key="4">
    <source>
        <dbReference type="Proteomes" id="UP000199161"/>
    </source>
</evidence>
<keyword evidence="2" id="KW-0812">Transmembrane</keyword>
<gene>
    <name evidence="3" type="ORF">SAMN05444422_11183</name>
</gene>
<accession>A0A1I1KES3</accession>
<dbReference type="RefSeq" id="WP_089789490.1">
    <property type="nucleotide sequence ID" value="NZ_FOKW01000011.1"/>
</dbReference>